<dbReference type="PANTHER" id="PTHR10746">
    <property type="entry name" value="50S RIBOSOMAL PROTEIN L4"/>
    <property type="match status" value="1"/>
</dbReference>
<evidence type="ECO:0000256" key="3">
    <source>
        <dbReference type="ARBA" id="ARBA00023274"/>
    </source>
</evidence>
<dbReference type="PANTHER" id="PTHR10746:SF6">
    <property type="entry name" value="LARGE RIBOSOMAL SUBUNIT PROTEIN UL4M"/>
    <property type="match status" value="1"/>
</dbReference>
<keyword evidence="7" id="KW-1185">Reference proteome</keyword>
<dbReference type="InterPro" id="IPR023574">
    <property type="entry name" value="Ribosomal_uL4_dom_sf"/>
</dbReference>
<keyword evidence="3" id="KW-0687">Ribonucleoprotein</keyword>
<sequence>MAGKGIRGLNEAMTRLNLAAGLTKSASTTFTRSMATEVPLPQITTTFKAAPKISTDAWAPLSTVPVTIHAFPTLAPRALESYSTKHLYLPLRRDLLHLAVVYEGDSHRQGTGSTKTRWEVHGSHRKVHPQKGLGRARSVHWIRGAIRPGLGLSRWSSIEETIVNPTTTTATDTGRRSPSTSTMAGKGIRGLNEAMTRLNLSAGLTKSASTTFTRSMATEVPLPQITTTFKAAPKISTDAWAPLSTVPVTIHAFPTLAPRALESYSTKHLYLPLRRDLLHLAVIYEGDSHRQGTASTKTRWEVHGSHRKVHPQKGLGRARVGTKQSPIRRGGGVSHGPKPRDFATRLNRKVYDVAWRTALSYRYRRGELFVCEDGMELPLPRDFTDLLLAGCVDEPVARQYRRKWTEQVLAANAWGRADGRTLFVTADKRPLLFDSMVDAGMHGRCLEVADVDVKDLLEEGRVVIERAALRELLESHQSDLVSKILIRGLAQSGPAIGEPIVA</sequence>
<dbReference type="EMBL" id="CVQH01022416">
    <property type="protein sequence ID" value="CRK33049.1"/>
    <property type="molecule type" value="Genomic_DNA"/>
</dbReference>
<dbReference type="GO" id="GO:0005840">
    <property type="term" value="C:ribosome"/>
    <property type="evidence" value="ECO:0007669"/>
    <property type="project" value="UniProtKB-KW"/>
</dbReference>
<dbReference type="GO" id="GO:0006412">
    <property type="term" value="P:translation"/>
    <property type="evidence" value="ECO:0007669"/>
    <property type="project" value="InterPro"/>
</dbReference>
<dbReference type="STRING" id="100787.A0A0G4MFR5"/>
<organism evidence="6 7">
    <name type="scientific">Verticillium longisporum</name>
    <name type="common">Verticillium dahliae var. longisporum</name>
    <dbReference type="NCBI Taxonomy" id="100787"/>
    <lineage>
        <taxon>Eukaryota</taxon>
        <taxon>Fungi</taxon>
        <taxon>Dikarya</taxon>
        <taxon>Ascomycota</taxon>
        <taxon>Pezizomycotina</taxon>
        <taxon>Sordariomycetes</taxon>
        <taxon>Hypocreomycetidae</taxon>
        <taxon>Glomerellales</taxon>
        <taxon>Plectosphaerellaceae</taxon>
        <taxon>Verticillium</taxon>
    </lineage>
</organism>
<evidence type="ECO:0000256" key="4">
    <source>
        <dbReference type="ARBA" id="ARBA00040565"/>
    </source>
</evidence>
<dbReference type="InterPro" id="IPR002136">
    <property type="entry name" value="Ribosomal_uL4"/>
</dbReference>
<protein>
    <recommendedName>
        <fullName evidence="4">Large ribosomal subunit protein uL4m</fullName>
    </recommendedName>
</protein>
<gene>
    <name evidence="6" type="ORF">BN1708_005993</name>
</gene>
<dbReference type="FunFam" id="3.40.1370.10:FF:000016">
    <property type="entry name" value="60S ribosomal protein L4, mitochondrial"/>
    <property type="match status" value="1"/>
</dbReference>
<dbReference type="SUPFAM" id="SSF52166">
    <property type="entry name" value="Ribosomal protein L4"/>
    <property type="match status" value="2"/>
</dbReference>
<name>A0A0G4MFR5_VERLO</name>
<dbReference type="GO" id="GO:0003735">
    <property type="term" value="F:structural constituent of ribosome"/>
    <property type="evidence" value="ECO:0007669"/>
    <property type="project" value="InterPro"/>
</dbReference>
<feature type="region of interest" description="Disordered" evidence="5">
    <location>
        <begin position="167"/>
        <end position="186"/>
    </location>
</feature>
<dbReference type="Proteomes" id="UP000044602">
    <property type="component" value="Unassembled WGS sequence"/>
</dbReference>
<keyword evidence="2" id="KW-0689">Ribosomal protein</keyword>
<reference evidence="6 7" key="1">
    <citation type="submission" date="2015-05" db="EMBL/GenBank/DDBJ databases">
        <authorList>
            <person name="Wang D.B."/>
            <person name="Wang M."/>
        </authorList>
    </citation>
    <scope>NUCLEOTIDE SEQUENCE [LARGE SCALE GENOMIC DNA]</scope>
    <source>
        <strain evidence="6">VL1</strain>
    </source>
</reference>
<proteinExistence type="inferred from homology"/>
<feature type="region of interest" description="Disordered" evidence="5">
    <location>
        <begin position="106"/>
        <end position="133"/>
    </location>
</feature>
<comment type="similarity">
    <text evidence="1">Belongs to the universal ribosomal protein uL4 family.</text>
</comment>
<dbReference type="GO" id="GO:1990904">
    <property type="term" value="C:ribonucleoprotein complex"/>
    <property type="evidence" value="ECO:0007669"/>
    <property type="project" value="UniProtKB-KW"/>
</dbReference>
<evidence type="ECO:0000256" key="2">
    <source>
        <dbReference type="ARBA" id="ARBA00022980"/>
    </source>
</evidence>
<evidence type="ECO:0000313" key="7">
    <source>
        <dbReference type="Proteomes" id="UP000044602"/>
    </source>
</evidence>
<accession>A0A0G4MFR5</accession>
<evidence type="ECO:0000313" key="6">
    <source>
        <dbReference type="EMBL" id="CRK33049.1"/>
    </source>
</evidence>
<feature type="region of interest" description="Disordered" evidence="5">
    <location>
        <begin position="294"/>
        <end position="339"/>
    </location>
</feature>
<dbReference type="InterPro" id="IPR013005">
    <property type="entry name" value="Ribosomal_uL4-like"/>
</dbReference>
<dbReference type="Gene3D" id="3.40.1370.10">
    <property type="match status" value="2"/>
</dbReference>
<dbReference type="AlphaFoldDB" id="A0A0G4MFR5"/>
<evidence type="ECO:0000256" key="1">
    <source>
        <dbReference type="ARBA" id="ARBA00010528"/>
    </source>
</evidence>
<dbReference type="Pfam" id="PF00573">
    <property type="entry name" value="Ribosomal_L4"/>
    <property type="match status" value="2"/>
</dbReference>
<evidence type="ECO:0000256" key="5">
    <source>
        <dbReference type="SAM" id="MobiDB-lite"/>
    </source>
</evidence>